<feature type="region of interest" description="Disordered" evidence="1">
    <location>
        <begin position="23"/>
        <end position="76"/>
    </location>
</feature>
<dbReference type="GO" id="GO:0030198">
    <property type="term" value="P:extracellular matrix organization"/>
    <property type="evidence" value="ECO:0007669"/>
    <property type="project" value="TreeGrafter"/>
</dbReference>
<dbReference type="GO" id="GO:0031012">
    <property type="term" value="C:extracellular matrix"/>
    <property type="evidence" value="ECO:0007669"/>
    <property type="project" value="TreeGrafter"/>
</dbReference>
<dbReference type="InterPro" id="IPR000782">
    <property type="entry name" value="FAS1_domain"/>
</dbReference>
<dbReference type="InterPro" id="IPR036378">
    <property type="entry name" value="FAS1_dom_sf"/>
</dbReference>
<dbReference type="PROSITE" id="PS50213">
    <property type="entry name" value="FAS1"/>
    <property type="match status" value="4"/>
</dbReference>
<gene>
    <name evidence="4" type="ORF">DPMN_084567</name>
</gene>
<name>A0A9D3YET0_DREPO</name>
<keyword evidence="5" id="KW-1185">Reference proteome</keyword>
<feature type="compositionally biased region" description="Basic and acidic residues" evidence="1">
    <location>
        <begin position="28"/>
        <end position="38"/>
    </location>
</feature>
<accession>A0A9D3YET0</accession>
<feature type="domain" description="FAS1" evidence="3">
    <location>
        <begin position="361"/>
        <end position="491"/>
    </location>
</feature>
<dbReference type="GO" id="GO:0050839">
    <property type="term" value="F:cell adhesion molecule binding"/>
    <property type="evidence" value="ECO:0007669"/>
    <property type="project" value="TreeGrafter"/>
</dbReference>
<feature type="signal peptide" evidence="2">
    <location>
        <begin position="1"/>
        <end position="20"/>
    </location>
</feature>
<evidence type="ECO:0000256" key="2">
    <source>
        <dbReference type="SAM" id="SignalP"/>
    </source>
</evidence>
<comment type="caution">
    <text evidence="4">The sequence shown here is derived from an EMBL/GenBank/DDBJ whole genome shotgun (WGS) entry which is preliminary data.</text>
</comment>
<organism evidence="4 5">
    <name type="scientific">Dreissena polymorpha</name>
    <name type="common">Zebra mussel</name>
    <name type="synonym">Mytilus polymorpha</name>
    <dbReference type="NCBI Taxonomy" id="45954"/>
    <lineage>
        <taxon>Eukaryota</taxon>
        <taxon>Metazoa</taxon>
        <taxon>Spiralia</taxon>
        <taxon>Lophotrochozoa</taxon>
        <taxon>Mollusca</taxon>
        <taxon>Bivalvia</taxon>
        <taxon>Autobranchia</taxon>
        <taxon>Heteroconchia</taxon>
        <taxon>Euheterodonta</taxon>
        <taxon>Imparidentia</taxon>
        <taxon>Neoheterodontei</taxon>
        <taxon>Myida</taxon>
        <taxon>Dreissenoidea</taxon>
        <taxon>Dreissenidae</taxon>
        <taxon>Dreissena</taxon>
    </lineage>
</organism>
<feature type="domain" description="FAS1" evidence="3">
    <location>
        <begin position="636"/>
        <end position="772"/>
    </location>
</feature>
<reference evidence="4" key="1">
    <citation type="journal article" date="2019" name="bioRxiv">
        <title>The Genome of the Zebra Mussel, Dreissena polymorpha: A Resource for Invasive Species Research.</title>
        <authorList>
            <person name="McCartney M.A."/>
            <person name="Auch B."/>
            <person name="Kono T."/>
            <person name="Mallez S."/>
            <person name="Zhang Y."/>
            <person name="Obille A."/>
            <person name="Becker A."/>
            <person name="Abrahante J.E."/>
            <person name="Garbe J."/>
            <person name="Badalamenti J.P."/>
            <person name="Herman A."/>
            <person name="Mangelson H."/>
            <person name="Liachko I."/>
            <person name="Sullivan S."/>
            <person name="Sone E.D."/>
            <person name="Koren S."/>
            <person name="Silverstein K.A.T."/>
            <person name="Beckman K.B."/>
            <person name="Gohl D.M."/>
        </authorList>
    </citation>
    <scope>NUCLEOTIDE SEQUENCE</scope>
    <source>
        <strain evidence="4">Duluth1</strain>
        <tissue evidence="4">Whole animal</tissue>
    </source>
</reference>
<dbReference type="GO" id="GO:0007155">
    <property type="term" value="P:cell adhesion"/>
    <property type="evidence" value="ECO:0007669"/>
    <property type="project" value="TreeGrafter"/>
</dbReference>
<dbReference type="Proteomes" id="UP000828390">
    <property type="component" value="Unassembled WGS sequence"/>
</dbReference>
<dbReference type="FunFam" id="2.30.180.10:FF:000032">
    <property type="entry name" value="Fasciclin domain-containing protein, putative"/>
    <property type="match status" value="2"/>
</dbReference>
<dbReference type="Gene3D" id="2.30.180.10">
    <property type="entry name" value="FAS1 domain"/>
    <property type="match status" value="4"/>
</dbReference>
<dbReference type="PANTHER" id="PTHR10900:SF77">
    <property type="entry name" value="FI19380P1"/>
    <property type="match status" value="1"/>
</dbReference>
<proteinExistence type="predicted"/>
<protein>
    <recommendedName>
        <fullName evidence="3">FAS1 domain-containing protein</fullName>
    </recommendedName>
</protein>
<reference evidence="4" key="2">
    <citation type="submission" date="2020-11" db="EMBL/GenBank/DDBJ databases">
        <authorList>
            <person name="McCartney M.A."/>
            <person name="Auch B."/>
            <person name="Kono T."/>
            <person name="Mallez S."/>
            <person name="Becker A."/>
            <person name="Gohl D.M."/>
            <person name="Silverstein K.A.T."/>
            <person name="Koren S."/>
            <person name="Bechman K.B."/>
            <person name="Herman A."/>
            <person name="Abrahante J.E."/>
            <person name="Garbe J."/>
        </authorList>
    </citation>
    <scope>NUCLEOTIDE SEQUENCE</scope>
    <source>
        <strain evidence="4">Duluth1</strain>
        <tissue evidence="4">Whole animal</tissue>
    </source>
</reference>
<evidence type="ECO:0000259" key="3">
    <source>
        <dbReference type="PROSITE" id="PS50213"/>
    </source>
</evidence>
<evidence type="ECO:0000313" key="5">
    <source>
        <dbReference type="Proteomes" id="UP000828390"/>
    </source>
</evidence>
<dbReference type="InterPro" id="IPR050904">
    <property type="entry name" value="Adhesion/Biosynth-related"/>
</dbReference>
<dbReference type="AlphaFoldDB" id="A0A9D3YET0"/>
<keyword evidence="2" id="KW-0732">Signal</keyword>
<dbReference type="GO" id="GO:0005615">
    <property type="term" value="C:extracellular space"/>
    <property type="evidence" value="ECO:0007669"/>
    <property type="project" value="TreeGrafter"/>
</dbReference>
<dbReference type="OrthoDB" id="286301at2759"/>
<sequence length="794" mass="88164">MGKITLAFILLCICVGLSVARPRRRPGAGHERKWDHGRLKGHGRHTSPSFDPIPYMGPHSSETSDSSEEWGRPQRGMKHHGFGNRFEIGPGMFGLGFGGEFGLPKFELDLDWGGFDDQDDTNWWEGPNVCYTQSEKLENVTEITSHFRFHSVICDVSDTTYKCSNTRHTPRGKMVLTEVYECCVGFTRKAEEFGCQEEVPLSSIPDLLETLGLTELTSLLGSVGLSSEVLASDSNNFTVFAPSNEVLAKFVLPALQRHGGVDMMKDIGSVVIVSQEISDSVIEDTRNILLGHVAVGRLTSSRLTDDMIVETASPLKSSIRINTYEQPKKLVTANCKPITSTDNIAINGVVHVVSDVLMPVTSSLLDIVKKNPELSFLKTVLGSSHRAATLREPGSYTLFAPTDAAFKKHADLLNRLLGDDKCMGNILQNHLLPNVICSSVIEGRAQTKNSLGRALQMSRDKDNKLYVEGAQIIVKDLMATNGVIHVIDDVIIPDEALNILELASKKNYSEFFKLVERAGLKKDLALAENITVFVPSNEAVKSLPAKVLAEVMSDVELLKKTLKYHVVPDLFACRGLYNNKLLDTLEGTSLRINEYSTFPFGREWLQTVQCASFEAETIKGCNGNILVVNKLLSPPTGDLLDVLAMDRRFSNLTALLKVADIADMLQEEGPFTLFAPTNEALKRLGSDAVETLKKNPSHLKSLLMDHVTRDVICCNAIMRSNWFDQQRVRTLSDKTLSVHKNRAEQRFVDKAEIKQCDLMATNGVVHVIDDVISEKKPQRGWPADRFEGWFWDFK</sequence>
<dbReference type="PANTHER" id="PTHR10900">
    <property type="entry name" value="PERIOSTIN-RELATED"/>
    <property type="match status" value="1"/>
</dbReference>
<dbReference type="SUPFAM" id="SSF82153">
    <property type="entry name" value="FAS1 domain"/>
    <property type="match status" value="4"/>
</dbReference>
<feature type="chain" id="PRO_5038767275" description="FAS1 domain-containing protein" evidence="2">
    <location>
        <begin position="21"/>
        <end position="794"/>
    </location>
</feature>
<feature type="domain" description="FAS1" evidence="3">
    <location>
        <begin position="200"/>
        <end position="357"/>
    </location>
</feature>
<dbReference type="SMART" id="SM00554">
    <property type="entry name" value="FAS1"/>
    <property type="match status" value="4"/>
</dbReference>
<evidence type="ECO:0000313" key="4">
    <source>
        <dbReference type="EMBL" id="KAH3697082.1"/>
    </source>
</evidence>
<evidence type="ECO:0000256" key="1">
    <source>
        <dbReference type="SAM" id="MobiDB-lite"/>
    </source>
</evidence>
<dbReference type="EMBL" id="JAIWYP010000016">
    <property type="protein sequence ID" value="KAH3697082.1"/>
    <property type="molecule type" value="Genomic_DNA"/>
</dbReference>
<dbReference type="Pfam" id="PF02469">
    <property type="entry name" value="Fasciclin"/>
    <property type="match status" value="4"/>
</dbReference>
<feature type="domain" description="FAS1" evidence="3">
    <location>
        <begin position="495"/>
        <end position="632"/>
    </location>
</feature>